<organism evidence="1">
    <name type="scientific">Blackfly microvirus SF02</name>
    <dbReference type="NCBI Taxonomy" id="2576452"/>
    <lineage>
        <taxon>Viruses</taxon>
        <taxon>Monodnaviria</taxon>
        <taxon>Sangervirae</taxon>
        <taxon>Phixviricota</taxon>
        <taxon>Malgrandaviricetes</taxon>
        <taxon>Petitvirales</taxon>
        <taxon>Microviridae</taxon>
        <taxon>Microvirus</taxon>
    </lineage>
</organism>
<evidence type="ECO:0000313" key="1">
    <source>
        <dbReference type="EMBL" id="QCQ84617.1"/>
    </source>
</evidence>
<accession>A0A4P8PJV1</accession>
<name>A0A4P8PJV1_9VIRU</name>
<dbReference type="Proteomes" id="UP000323833">
    <property type="component" value="Segment"/>
</dbReference>
<dbReference type="Pfam" id="PF20577">
    <property type="entry name" value="Phage_ORF5"/>
    <property type="match status" value="1"/>
</dbReference>
<protein>
    <submittedName>
        <fullName evidence="1">Nonstructural protein</fullName>
    </submittedName>
</protein>
<reference evidence="1" key="1">
    <citation type="submission" date="2018-12" db="EMBL/GenBank/DDBJ databases">
        <title>Singled stranded DNA viruses identified in blackflies (Austrosimulium ungulatum) sampled in New Zealand.</title>
        <authorList>
            <person name="Kraberger S."/>
            <person name="Fontenele R.S."/>
            <person name="Schmidlin K."/>
            <person name="Walters M."/>
            <person name="Varsani A."/>
        </authorList>
    </citation>
    <scope>NUCLEOTIDE SEQUENCE [LARGE SCALE GENOMIC DNA]</scope>
    <source>
        <strain evidence="1">021</strain>
    </source>
</reference>
<dbReference type="InterPro" id="IPR046781">
    <property type="entry name" value="Phage_ORF5"/>
</dbReference>
<sequence>MRMLLLSVFDSKVGAYMPLFACHTKGEAIRSFSDACHDDKLPFRAHPGDFRLYLLAEFDNQTGFISSITPEPLIGADEVGG</sequence>
<dbReference type="EMBL" id="MK249136">
    <property type="protein sequence ID" value="QCQ84617.1"/>
    <property type="molecule type" value="Genomic_DNA"/>
</dbReference>
<proteinExistence type="predicted"/>